<evidence type="ECO:0000313" key="1">
    <source>
        <dbReference type="EMBL" id="KAK2139834.1"/>
    </source>
</evidence>
<gene>
    <name evidence="1" type="ORF">LSH36_1592g00036</name>
</gene>
<name>A0AAD9ISF8_9ANNE</name>
<dbReference type="EMBL" id="JAODUP010001591">
    <property type="protein sequence ID" value="KAK2139834.1"/>
    <property type="molecule type" value="Genomic_DNA"/>
</dbReference>
<accession>A0AAD9ISF8</accession>
<proteinExistence type="predicted"/>
<protein>
    <recommendedName>
        <fullName evidence="3">EGF-like domain-containing protein</fullName>
    </recommendedName>
</protein>
<evidence type="ECO:0008006" key="3">
    <source>
        <dbReference type="Google" id="ProtNLM"/>
    </source>
</evidence>
<comment type="caution">
    <text evidence="1">The sequence shown here is derived from an EMBL/GenBank/DDBJ whole genome shotgun (WGS) entry which is preliminary data.</text>
</comment>
<dbReference type="PANTHER" id="PTHR39069:SF8">
    <property type="entry name" value="FI17111P1"/>
    <property type="match status" value="1"/>
</dbReference>
<dbReference type="AlphaFoldDB" id="A0AAD9ISF8"/>
<keyword evidence="2" id="KW-1185">Reference proteome</keyword>
<evidence type="ECO:0000313" key="2">
    <source>
        <dbReference type="Proteomes" id="UP001208570"/>
    </source>
</evidence>
<dbReference type="Proteomes" id="UP001208570">
    <property type="component" value="Unassembled WGS sequence"/>
</dbReference>
<dbReference type="PANTHER" id="PTHR39069">
    <property type="entry name" value="ECDYSONE-INDUCIBLE GENE E1, ISOFORM A"/>
    <property type="match status" value="1"/>
</dbReference>
<sequence length="389" mass="41385">MIFLVLWTRTRPFLELLDLSAAFDTVNHEILLHRIQIRLGISIRYCRENTDCESLGDLFCVKSMCNWGVCACSRGYAARFVGSEKNFRCVKIKKIGEKCSTDQTEGVCGAENSHCVDGRCQCNSGTEPRWGGETCLPPKTTTISESCSAGIGTCQSGQCVSGLDSLANYGGVPMNLLANSPWDKVPNTCACPIGFTASLPNGYDVAPSMGKKQPVCRPNAVGDLCFRDADCSQIRTASGHGGWTAGGARCINNQCSCSTANTSYKYDITGLYCATGLGLGDACAWYNDVPNSTIGICDGSVGLRCGNPCDLSVFDGSGNHSCVCDPGWKSGGGKCNRKVIGDSCYGDQNCKSIDYNAICVEGVCQSTAIIRQCSGMLLIFVAMVTVLVP</sequence>
<organism evidence="1 2">
    <name type="scientific">Paralvinella palmiformis</name>
    <dbReference type="NCBI Taxonomy" id="53620"/>
    <lineage>
        <taxon>Eukaryota</taxon>
        <taxon>Metazoa</taxon>
        <taxon>Spiralia</taxon>
        <taxon>Lophotrochozoa</taxon>
        <taxon>Annelida</taxon>
        <taxon>Polychaeta</taxon>
        <taxon>Sedentaria</taxon>
        <taxon>Canalipalpata</taxon>
        <taxon>Terebellida</taxon>
        <taxon>Terebelliformia</taxon>
        <taxon>Alvinellidae</taxon>
        <taxon>Paralvinella</taxon>
    </lineage>
</organism>
<reference evidence="1" key="1">
    <citation type="journal article" date="2023" name="Mol. Biol. Evol.">
        <title>Third-Generation Sequencing Reveals the Adaptive Role of the Epigenome in Three Deep-Sea Polychaetes.</title>
        <authorList>
            <person name="Perez M."/>
            <person name="Aroh O."/>
            <person name="Sun Y."/>
            <person name="Lan Y."/>
            <person name="Juniper S.K."/>
            <person name="Young C.R."/>
            <person name="Angers B."/>
            <person name="Qian P.Y."/>
        </authorList>
    </citation>
    <scope>NUCLEOTIDE SEQUENCE</scope>
    <source>
        <strain evidence="1">P08H-3</strain>
    </source>
</reference>